<evidence type="ECO:0000313" key="3">
    <source>
        <dbReference type="Proteomes" id="UP001516400"/>
    </source>
</evidence>
<reference evidence="2 3" key="1">
    <citation type="journal article" date="2021" name="BMC Biol.">
        <title>Horizontally acquired antibacterial genes associated with adaptive radiation of ladybird beetles.</title>
        <authorList>
            <person name="Li H.S."/>
            <person name="Tang X.F."/>
            <person name="Huang Y.H."/>
            <person name="Xu Z.Y."/>
            <person name="Chen M.L."/>
            <person name="Du X.Y."/>
            <person name="Qiu B.Y."/>
            <person name="Chen P.T."/>
            <person name="Zhang W."/>
            <person name="Slipinski A."/>
            <person name="Escalona H.E."/>
            <person name="Waterhouse R.M."/>
            <person name="Zwick A."/>
            <person name="Pang H."/>
        </authorList>
    </citation>
    <scope>NUCLEOTIDE SEQUENCE [LARGE SCALE GENOMIC DNA]</scope>
    <source>
        <strain evidence="2">SYSU2018</strain>
    </source>
</reference>
<comment type="caution">
    <text evidence="2">The sequence shown here is derived from an EMBL/GenBank/DDBJ whole genome shotgun (WGS) entry which is preliminary data.</text>
</comment>
<evidence type="ECO:0000256" key="1">
    <source>
        <dbReference type="SAM" id="MobiDB-lite"/>
    </source>
</evidence>
<accession>A0ABD2PD74</accession>
<proteinExistence type="predicted"/>
<gene>
    <name evidence="2" type="ORF">HHI36_003302</name>
</gene>
<dbReference type="Proteomes" id="UP001516400">
    <property type="component" value="Unassembled WGS sequence"/>
</dbReference>
<keyword evidence="3" id="KW-1185">Reference proteome</keyword>
<organism evidence="2 3">
    <name type="scientific">Cryptolaemus montrouzieri</name>
    <dbReference type="NCBI Taxonomy" id="559131"/>
    <lineage>
        <taxon>Eukaryota</taxon>
        <taxon>Metazoa</taxon>
        <taxon>Ecdysozoa</taxon>
        <taxon>Arthropoda</taxon>
        <taxon>Hexapoda</taxon>
        <taxon>Insecta</taxon>
        <taxon>Pterygota</taxon>
        <taxon>Neoptera</taxon>
        <taxon>Endopterygota</taxon>
        <taxon>Coleoptera</taxon>
        <taxon>Polyphaga</taxon>
        <taxon>Cucujiformia</taxon>
        <taxon>Coccinelloidea</taxon>
        <taxon>Coccinellidae</taxon>
        <taxon>Scymninae</taxon>
        <taxon>Scymnini</taxon>
        <taxon>Cryptolaemus</taxon>
    </lineage>
</organism>
<name>A0ABD2PD74_9CUCU</name>
<feature type="compositionally biased region" description="Polar residues" evidence="1">
    <location>
        <begin position="56"/>
        <end position="76"/>
    </location>
</feature>
<dbReference type="EMBL" id="JABFTP020000185">
    <property type="protein sequence ID" value="KAL3288855.1"/>
    <property type="molecule type" value="Genomic_DNA"/>
</dbReference>
<dbReference type="AlphaFoldDB" id="A0ABD2PD74"/>
<sequence>MICKCNFCQHSYHSNKVCRDLSREQADVFRTTAGAKWFCQDCRACSEDNGTGDDAPSSSQVRTSMSDNRQTSQIDPISNVSLQKKLQLLRESVEFCGGKVSDFENTLKKLIDYMKLTDMLKNENQKLKSEMLEMNEKN</sequence>
<protein>
    <submittedName>
        <fullName evidence="2">Uncharacterized protein</fullName>
    </submittedName>
</protein>
<evidence type="ECO:0000313" key="2">
    <source>
        <dbReference type="EMBL" id="KAL3288855.1"/>
    </source>
</evidence>
<feature type="region of interest" description="Disordered" evidence="1">
    <location>
        <begin position="47"/>
        <end position="76"/>
    </location>
</feature>